<dbReference type="Gene3D" id="1.20.5.1700">
    <property type="match status" value="1"/>
</dbReference>
<dbReference type="AlphaFoldDB" id="A0A9P4IR55"/>
<dbReference type="EMBL" id="ML978121">
    <property type="protein sequence ID" value="KAF2104269.1"/>
    <property type="molecule type" value="Genomic_DNA"/>
</dbReference>
<name>A0A9P4IR55_9PEZI</name>
<feature type="region of interest" description="Disordered" evidence="1">
    <location>
        <begin position="57"/>
        <end position="85"/>
    </location>
</feature>
<evidence type="ECO:0000313" key="2">
    <source>
        <dbReference type="EMBL" id="KAF2104269.1"/>
    </source>
</evidence>
<accession>A0A9P4IR55</accession>
<feature type="compositionally biased region" description="Basic residues" evidence="1">
    <location>
        <begin position="67"/>
        <end position="77"/>
    </location>
</feature>
<evidence type="ECO:0000256" key="1">
    <source>
        <dbReference type="SAM" id="MobiDB-lite"/>
    </source>
</evidence>
<proteinExistence type="predicted"/>
<keyword evidence="3" id="KW-1185">Reference proteome</keyword>
<dbReference type="Proteomes" id="UP000799772">
    <property type="component" value="Unassembled WGS sequence"/>
</dbReference>
<evidence type="ECO:0000313" key="3">
    <source>
        <dbReference type="Proteomes" id="UP000799772"/>
    </source>
</evidence>
<gene>
    <name evidence="2" type="ORF">NA57DRAFT_51107</name>
</gene>
<sequence length="271" mass="28552">MDSNQSAVVASSTFSASSTSSMILRTGVLGGDCGTCGACKRATANITTINPTTIPLRAAPVPAAPKKPSKPSSRKGPHPAPLVKPSFVSQGAWEGYASNDRRRKVSHSGRISEGGEGEVAAEPCDKCNTAGQVCEVFTAAAVAAANTRGEKLGGACARCLWKSSACSKAKKRARADTLEEADNDVESVASLRARVASLKATLAERDPEIARLRAENENLRDDRVDSLGARVVSLNATLAERDAEIARLHAENENLRKNSVLKETVLKLLQD</sequence>
<comment type="caution">
    <text evidence="2">The sequence shown here is derived from an EMBL/GenBank/DDBJ whole genome shotgun (WGS) entry which is preliminary data.</text>
</comment>
<reference evidence="2" key="1">
    <citation type="journal article" date="2020" name="Stud. Mycol.">
        <title>101 Dothideomycetes genomes: a test case for predicting lifestyles and emergence of pathogens.</title>
        <authorList>
            <person name="Haridas S."/>
            <person name="Albert R."/>
            <person name="Binder M."/>
            <person name="Bloem J."/>
            <person name="Labutti K."/>
            <person name="Salamov A."/>
            <person name="Andreopoulos B."/>
            <person name="Baker S."/>
            <person name="Barry K."/>
            <person name="Bills G."/>
            <person name="Bluhm B."/>
            <person name="Cannon C."/>
            <person name="Castanera R."/>
            <person name="Culley D."/>
            <person name="Daum C."/>
            <person name="Ezra D."/>
            <person name="Gonzalez J."/>
            <person name="Henrissat B."/>
            <person name="Kuo A."/>
            <person name="Liang C."/>
            <person name="Lipzen A."/>
            <person name="Lutzoni F."/>
            <person name="Magnuson J."/>
            <person name="Mondo S."/>
            <person name="Nolan M."/>
            <person name="Ohm R."/>
            <person name="Pangilinan J."/>
            <person name="Park H.-J."/>
            <person name="Ramirez L."/>
            <person name="Alfaro M."/>
            <person name="Sun H."/>
            <person name="Tritt A."/>
            <person name="Yoshinaga Y."/>
            <person name="Zwiers L.-H."/>
            <person name="Turgeon B."/>
            <person name="Goodwin S."/>
            <person name="Spatafora J."/>
            <person name="Crous P."/>
            <person name="Grigoriev I."/>
        </authorList>
    </citation>
    <scope>NUCLEOTIDE SEQUENCE</scope>
    <source>
        <strain evidence="2">CBS 133067</strain>
    </source>
</reference>
<protein>
    <submittedName>
        <fullName evidence="2">Uncharacterized protein</fullName>
    </submittedName>
</protein>
<feature type="compositionally biased region" description="Low complexity" evidence="1">
    <location>
        <begin position="57"/>
        <end position="66"/>
    </location>
</feature>
<organism evidence="2 3">
    <name type="scientific">Rhizodiscina lignyota</name>
    <dbReference type="NCBI Taxonomy" id="1504668"/>
    <lineage>
        <taxon>Eukaryota</taxon>
        <taxon>Fungi</taxon>
        <taxon>Dikarya</taxon>
        <taxon>Ascomycota</taxon>
        <taxon>Pezizomycotina</taxon>
        <taxon>Dothideomycetes</taxon>
        <taxon>Pleosporomycetidae</taxon>
        <taxon>Aulographales</taxon>
        <taxon>Rhizodiscinaceae</taxon>
        <taxon>Rhizodiscina</taxon>
    </lineage>
</organism>